<dbReference type="Proteomes" id="UP000019478">
    <property type="component" value="Unassembled WGS sequence"/>
</dbReference>
<dbReference type="GeneID" id="19169654"/>
<accession>W9YRI0</accession>
<comment type="caution">
    <text evidence="3">The sequence shown here is derived from an EMBL/GenBank/DDBJ whole genome shotgun (WGS) entry which is preliminary data.</text>
</comment>
<evidence type="ECO:0000256" key="2">
    <source>
        <dbReference type="SAM" id="MobiDB-lite"/>
    </source>
</evidence>
<evidence type="ECO:0000313" key="3">
    <source>
        <dbReference type="EMBL" id="EXJ84869.1"/>
    </source>
</evidence>
<feature type="coiled-coil region" evidence="1">
    <location>
        <begin position="124"/>
        <end position="183"/>
    </location>
</feature>
<evidence type="ECO:0000256" key="1">
    <source>
        <dbReference type="SAM" id="Coils"/>
    </source>
</evidence>
<feature type="region of interest" description="Disordered" evidence="2">
    <location>
        <begin position="595"/>
        <end position="663"/>
    </location>
</feature>
<name>W9YRI0_9EURO</name>
<feature type="coiled-coil region" evidence="1">
    <location>
        <begin position="215"/>
        <end position="263"/>
    </location>
</feature>
<dbReference type="OrthoDB" id="3557318at2759"/>
<keyword evidence="1" id="KW-0175">Coiled coil</keyword>
<keyword evidence="4" id="KW-1185">Reference proteome</keyword>
<reference evidence="3 4" key="1">
    <citation type="submission" date="2013-03" db="EMBL/GenBank/DDBJ databases">
        <title>The Genome Sequence of Capronia epimyces CBS 606.96.</title>
        <authorList>
            <consortium name="The Broad Institute Genomics Platform"/>
            <person name="Cuomo C."/>
            <person name="de Hoog S."/>
            <person name="Gorbushina A."/>
            <person name="Walker B."/>
            <person name="Young S.K."/>
            <person name="Zeng Q."/>
            <person name="Gargeya S."/>
            <person name="Fitzgerald M."/>
            <person name="Haas B."/>
            <person name="Abouelleil A."/>
            <person name="Allen A.W."/>
            <person name="Alvarado L."/>
            <person name="Arachchi H.M."/>
            <person name="Berlin A.M."/>
            <person name="Chapman S.B."/>
            <person name="Gainer-Dewar J."/>
            <person name="Goldberg J."/>
            <person name="Griggs A."/>
            <person name="Gujja S."/>
            <person name="Hansen M."/>
            <person name="Howarth C."/>
            <person name="Imamovic A."/>
            <person name="Ireland A."/>
            <person name="Larimer J."/>
            <person name="McCowan C."/>
            <person name="Murphy C."/>
            <person name="Pearson M."/>
            <person name="Poon T.W."/>
            <person name="Priest M."/>
            <person name="Roberts A."/>
            <person name="Saif S."/>
            <person name="Shea T."/>
            <person name="Sisk P."/>
            <person name="Sykes S."/>
            <person name="Wortman J."/>
            <person name="Nusbaum C."/>
            <person name="Birren B."/>
        </authorList>
    </citation>
    <scope>NUCLEOTIDE SEQUENCE [LARGE SCALE GENOMIC DNA]</scope>
    <source>
        <strain evidence="3 4">CBS 606.96</strain>
    </source>
</reference>
<dbReference type="AlphaFoldDB" id="W9YRI0"/>
<protein>
    <submittedName>
        <fullName evidence="3">Uncharacterized protein</fullName>
    </submittedName>
</protein>
<gene>
    <name evidence="3" type="ORF">A1O3_05544</name>
</gene>
<dbReference type="HOGENOM" id="CLU_026453_0_0_1"/>
<proteinExistence type="predicted"/>
<evidence type="ECO:0000313" key="4">
    <source>
        <dbReference type="Proteomes" id="UP000019478"/>
    </source>
</evidence>
<dbReference type="EMBL" id="AMGY01000004">
    <property type="protein sequence ID" value="EXJ84869.1"/>
    <property type="molecule type" value="Genomic_DNA"/>
</dbReference>
<feature type="compositionally biased region" description="Low complexity" evidence="2">
    <location>
        <begin position="601"/>
        <end position="629"/>
    </location>
</feature>
<dbReference type="RefSeq" id="XP_007733854.1">
    <property type="nucleotide sequence ID" value="XM_007735664.1"/>
</dbReference>
<dbReference type="STRING" id="1182542.W9YRI0"/>
<feature type="coiled-coil region" evidence="1">
    <location>
        <begin position="299"/>
        <end position="347"/>
    </location>
</feature>
<organism evidence="3 4">
    <name type="scientific">Capronia epimyces CBS 606.96</name>
    <dbReference type="NCBI Taxonomy" id="1182542"/>
    <lineage>
        <taxon>Eukaryota</taxon>
        <taxon>Fungi</taxon>
        <taxon>Dikarya</taxon>
        <taxon>Ascomycota</taxon>
        <taxon>Pezizomycotina</taxon>
        <taxon>Eurotiomycetes</taxon>
        <taxon>Chaetothyriomycetidae</taxon>
        <taxon>Chaetothyriales</taxon>
        <taxon>Herpotrichiellaceae</taxon>
        <taxon>Capronia</taxon>
    </lineage>
</organism>
<sequence length="663" mass="76217">MEAFNQFDHQFDHHHHNHSQLTADKLALIKLSTTELDGDALSDAGTVNVYRNGGFSRSGTLRSSRRQSSLLRSSRTESSSYAKFSSETTAQVETKFTALMDIISNASREASSLQSIWERLKHEREVYLEERESLIAQATELTAELTSREEERTRHSTEVIDRKKQVEKLLAELTTALATITAEKELVAERDAELKRVHAELRETRDSVSHHTSQYSRTRQELDVLSARLKQTELERDAANEASEKYQRELSRATRERGELSTQLTEVTSRFEIAQKDVHSLTARVKLIETERDEGLLIVDRLKGELQRTKQKSAEDAKEAIEATEKYEKAAREITRIKETVTLVEAERDDHVQTSESLRRQIKTHLLEHDKLAGQLGDVTQKYEAVRRELIATQESLRSLELRSSKDVETIERTRESLRGVTRERDELGDELNAVKRRLEEHRQQVILAQDNLRKGEDRISELQIEVTALNEKIRLAYRERDEAHDKSGHSLTEINQLRERIAALEKEKRGIIESRSSLAAELELLRSKYSEVTETVTSFRDDADDLEQEIDSLRALLRESREQRERAVNARESADKERDEYILRYEEKCRELERLKESSYSRSASYSQSHQRGSRLSRTVTTRSVSQSHLNQESGHESHHASSAAAEGTLLNETPEETHAET</sequence>
<dbReference type="eggNOG" id="ENOG502SMFR">
    <property type="taxonomic scope" value="Eukaryota"/>
</dbReference>